<dbReference type="InterPro" id="IPR006976">
    <property type="entry name" value="VanZ-like"/>
</dbReference>
<feature type="transmembrane region" description="Helical" evidence="1">
    <location>
        <begin position="40"/>
        <end position="64"/>
    </location>
</feature>
<dbReference type="Pfam" id="PF04892">
    <property type="entry name" value="VanZ"/>
    <property type="match status" value="1"/>
</dbReference>
<keyword evidence="4" id="KW-1185">Reference proteome</keyword>
<accession>A0ABT0GED2</accession>
<evidence type="ECO:0000256" key="1">
    <source>
        <dbReference type="SAM" id="Phobius"/>
    </source>
</evidence>
<sequence>MFRRPRARALAVLWLLCFGALVEATQALLPWRSAEIGDLLANALGTTLGTLLAFTALPAAWAALEVRLARLARLERRD</sequence>
<keyword evidence="1" id="KW-0472">Membrane</keyword>
<reference evidence="3" key="1">
    <citation type="submission" date="2022-04" db="EMBL/GenBank/DDBJ databases">
        <title>Lysobacter sp. CAU 1642 isolated from sea sand.</title>
        <authorList>
            <person name="Kim W."/>
        </authorList>
    </citation>
    <scope>NUCLEOTIDE SEQUENCE</scope>
    <source>
        <strain evidence="3">CAU 1642</strain>
    </source>
</reference>
<name>A0ABT0GED2_9GAMM</name>
<dbReference type="Proteomes" id="UP001431449">
    <property type="component" value="Unassembled WGS sequence"/>
</dbReference>
<organism evidence="3 4">
    <name type="scientific">Pseudomarimonas salicorniae</name>
    <dbReference type="NCBI Taxonomy" id="2933270"/>
    <lineage>
        <taxon>Bacteria</taxon>
        <taxon>Pseudomonadati</taxon>
        <taxon>Pseudomonadota</taxon>
        <taxon>Gammaproteobacteria</taxon>
        <taxon>Lysobacterales</taxon>
        <taxon>Lysobacteraceae</taxon>
        <taxon>Pseudomarimonas</taxon>
    </lineage>
</organism>
<evidence type="ECO:0000313" key="4">
    <source>
        <dbReference type="Proteomes" id="UP001431449"/>
    </source>
</evidence>
<gene>
    <name evidence="3" type="ORF">M0G41_04400</name>
</gene>
<evidence type="ECO:0000259" key="2">
    <source>
        <dbReference type="Pfam" id="PF04892"/>
    </source>
</evidence>
<keyword evidence="1" id="KW-1133">Transmembrane helix</keyword>
<protein>
    <submittedName>
        <fullName evidence="3">VanZ family protein</fullName>
    </submittedName>
</protein>
<evidence type="ECO:0000313" key="3">
    <source>
        <dbReference type="EMBL" id="MCK7592908.1"/>
    </source>
</evidence>
<feature type="domain" description="VanZ-like" evidence="2">
    <location>
        <begin position="2"/>
        <end position="54"/>
    </location>
</feature>
<keyword evidence="1" id="KW-0812">Transmembrane</keyword>
<dbReference type="EMBL" id="JALNMH010000002">
    <property type="protein sequence ID" value="MCK7592908.1"/>
    <property type="molecule type" value="Genomic_DNA"/>
</dbReference>
<comment type="caution">
    <text evidence="3">The sequence shown here is derived from an EMBL/GenBank/DDBJ whole genome shotgun (WGS) entry which is preliminary data.</text>
</comment>
<proteinExistence type="predicted"/>